<reference evidence="4" key="1">
    <citation type="submission" date="2015-07" db="EMBL/GenBank/DDBJ databases">
        <title>Transcriptome Assembly of Anthurium amnicola.</title>
        <authorList>
            <person name="Suzuki J."/>
        </authorList>
    </citation>
    <scope>NUCLEOTIDE SEQUENCE</scope>
</reference>
<dbReference type="Pfam" id="PF02431">
    <property type="entry name" value="Chalcone"/>
    <property type="match status" value="1"/>
</dbReference>
<dbReference type="PANTHER" id="PTHR47698:SF2">
    <property type="entry name" value="FATTY-ACID-BINDING PROTEIN 3, CHLOROPLASTIC"/>
    <property type="match status" value="1"/>
</dbReference>
<dbReference type="Gene3D" id="1.10.890.20">
    <property type="match status" value="1"/>
</dbReference>
<feature type="domain" description="Chalcone isomerase" evidence="3">
    <location>
        <begin position="98"/>
        <end position="290"/>
    </location>
</feature>
<dbReference type="SUPFAM" id="SSF54626">
    <property type="entry name" value="Chalcone isomerase"/>
    <property type="match status" value="1"/>
</dbReference>
<dbReference type="InterPro" id="IPR016089">
    <property type="entry name" value="Chalcone_isomerase_bundle_sf"/>
</dbReference>
<name>A0A1D1Y9R6_9ARAE</name>
<protein>
    <recommendedName>
        <fullName evidence="2">Chalcone-flavonone isomerase family protein</fullName>
    </recommendedName>
</protein>
<keyword evidence="4" id="KW-0413">Isomerase</keyword>
<evidence type="ECO:0000256" key="1">
    <source>
        <dbReference type="ARBA" id="ARBA00007166"/>
    </source>
</evidence>
<dbReference type="PANTHER" id="PTHR47698">
    <property type="entry name" value="FATTY-ACID-BINDING PROTEIN 3, CHLOROPLASTIC"/>
    <property type="match status" value="1"/>
</dbReference>
<dbReference type="InterPro" id="IPR016087">
    <property type="entry name" value="Chalcone_isomerase"/>
</dbReference>
<gene>
    <name evidence="4" type="primary">CHI1B1_0</name>
    <name evidence="4" type="ORF">g.40990</name>
</gene>
<dbReference type="AlphaFoldDB" id="A0A1D1Y9R6"/>
<organism evidence="4">
    <name type="scientific">Anthurium amnicola</name>
    <dbReference type="NCBI Taxonomy" id="1678845"/>
    <lineage>
        <taxon>Eukaryota</taxon>
        <taxon>Viridiplantae</taxon>
        <taxon>Streptophyta</taxon>
        <taxon>Embryophyta</taxon>
        <taxon>Tracheophyta</taxon>
        <taxon>Spermatophyta</taxon>
        <taxon>Magnoliopsida</taxon>
        <taxon>Liliopsida</taxon>
        <taxon>Araceae</taxon>
        <taxon>Pothoideae</taxon>
        <taxon>Potheae</taxon>
        <taxon>Anthurium</taxon>
    </lineage>
</organism>
<sequence>MALGGVGAVMWSASSPARVRPSCCSSSSTVGAGHTHLAVLNGSPGAGAAVGSPSSVLSLRSGGRSPVLRRKRANWAHLLPRAASVGSAEYTVEPATGVKFQRLMQVPGCSTSLHLLGTGYREKVFAIIGVKVYAAGFYAHRSMAEMLHEWKGKPATEILDDSTLFKSILQDSREKSLKIVLVRDVDGQTFWNALNDVISPRIKEPSATDETALSTFRNTFEGRPLKQGNIILLTWVEPSKMLVSISSDGSPAAVDAVIQSISVTFALFDAFFGPTPVSPTLKSSVADGLAMLFDH</sequence>
<evidence type="ECO:0000256" key="2">
    <source>
        <dbReference type="RuleBase" id="RU361158"/>
    </source>
</evidence>
<dbReference type="InterPro" id="IPR016088">
    <property type="entry name" value="Chalcone_isomerase_3-sand"/>
</dbReference>
<evidence type="ECO:0000313" key="4">
    <source>
        <dbReference type="EMBL" id="JAT51368.1"/>
    </source>
</evidence>
<dbReference type="Gene3D" id="3.50.70.10">
    <property type="match status" value="1"/>
</dbReference>
<dbReference type="GO" id="GO:0006631">
    <property type="term" value="P:fatty acid metabolic process"/>
    <property type="evidence" value="ECO:0007669"/>
    <property type="project" value="TreeGrafter"/>
</dbReference>
<dbReference type="InterPro" id="IPR036298">
    <property type="entry name" value="Chalcone_isomerase_sf"/>
</dbReference>
<dbReference type="EMBL" id="GDJX01016568">
    <property type="protein sequence ID" value="JAT51368.1"/>
    <property type="molecule type" value="Transcribed_RNA"/>
</dbReference>
<evidence type="ECO:0000259" key="3">
    <source>
        <dbReference type="Pfam" id="PF02431"/>
    </source>
</evidence>
<dbReference type="GO" id="GO:0005504">
    <property type="term" value="F:fatty acid binding"/>
    <property type="evidence" value="ECO:0007669"/>
    <property type="project" value="TreeGrafter"/>
</dbReference>
<dbReference type="GO" id="GO:0009570">
    <property type="term" value="C:chloroplast stroma"/>
    <property type="evidence" value="ECO:0007669"/>
    <property type="project" value="TreeGrafter"/>
</dbReference>
<comment type="similarity">
    <text evidence="1 2">Belongs to the chalcone isomerase family.</text>
</comment>
<proteinExistence type="inferred from homology"/>
<accession>A0A1D1Y9R6</accession>
<dbReference type="GO" id="GO:0016872">
    <property type="term" value="F:intramolecular lyase activity"/>
    <property type="evidence" value="ECO:0007669"/>
    <property type="project" value="InterPro"/>
</dbReference>